<reference evidence="3" key="1">
    <citation type="submission" date="2019-08" db="EMBL/GenBank/DDBJ databases">
        <title>Limnoglobus roseus gen. nov., sp. nov., a novel freshwater planctomycete with a giant genome from the family Gemmataceae.</title>
        <authorList>
            <person name="Kulichevskaya I.S."/>
            <person name="Naumoff D.G."/>
            <person name="Miroshnikov K."/>
            <person name="Ivanova A."/>
            <person name="Philippov D.A."/>
            <person name="Hakobyan A."/>
            <person name="Rijpstra I.C."/>
            <person name="Sinninghe Damste J.S."/>
            <person name="Liesack W."/>
            <person name="Dedysh S.N."/>
        </authorList>
    </citation>
    <scope>NUCLEOTIDE SEQUENCE [LARGE SCALE GENOMIC DNA]</scope>
    <source>
        <strain evidence="3">PX52</strain>
    </source>
</reference>
<dbReference type="CDD" id="cd00198">
    <property type="entry name" value="vWFA"/>
    <property type="match status" value="1"/>
</dbReference>
<evidence type="ECO:0000313" key="3">
    <source>
        <dbReference type="Proteomes" id="UP000324974"/>
    </source>
</evidence>
<dbReference type="Proteomes" id="UP000324974">
    <property type="component" value="Chromosome"/>
</dbReference>
<dbReference type="InterPro" id="IPR036465">
    <property type="entry name" value="vWFA_dom_sf"/>
</dbReference>
<protein>
    <recommendedName>
        <fullName evidence="1">VWFA domain-containing protein</fullName>
    </recommendedName>
</protein>
<keyword evidence="3" id="KW-1185">Reference proteome</keyword>
<evidence type="ECO:0000259" key="1">
    <source>
        <dbReference type="SMART" id="SM00327"/>
    </source>
</evidence>
<dbReference type="PANTHER" id="PTHR33608:SF7">
    <property type="entry name" value="DUF58 DOMAIN-CONTAINING PROTEIN"/>
    <property type="match status" value="1"/>
</dbReference>
<dbReference type="Gene3D" id="3.40.50.410">
    <property type="entry name" value="von Willebrand factor, type A domain"/>
    <property type="match status" value="1"/>
</dbReference>
<proteinExistence type="predicted"/>
<gene>
    <name evidence="2" type="ORF">PX52LOC_06732</name>
</gene>
<organism evidence="2 3">
    <name type="scientific">Limnoglobus roseus</name>
    <dbReference type="NCBI Taxonomy" id="2598579"/>
    <lineage>
        <taxon>Bacteria</taxon>
        <taxon>Pseudomonadati</taxon>
        <taxon>Planctomycetota</taxon>
        <taxon>Planctomycetia</taxon>
        <taxon>Gemmatales</taxon>
        <taxon>Gemmataceae</taxon>
        <taxon>Limnoglobus</taxon>
    </lineage>
</organism>
<dbReference type="RefSeq" id="WP_218575202.1">
    <property type="nucleotide sequence ID" value="NZ_CP042425.1"/>
</dbReference>
<dbReference type="SMART" id="SM00327">
    <property type="entry name" value="VWA"/>
    <property type="match status" value="1"/>
</dbReference>
<dbReference type="PANTHER" id="PTHR33608">
    <property type="entry name" value="BLL2464 PROTEIN"/>
    <property type="match status" value="1"/>
</dbReference>
<dbReference type="Pfam" id="PF01882">
    <property type="entry name" value="DUF58"/>
    <property type="match status" value="1"/>
</dbReference>
<accession>A0A5C1AM57</accession>
<feature type="domain" description="VWFA" evidence="1">
    <location>
        <begin position="87"/>
        <end position="250"/>
    </location>
</feature>
<name>A0A5C1AM57_9BACT</name>
<dbReference type="AlphaFoldDB" id="A0A5C1AM57"/>
<dbReference type="EMBL" id="CP042425">
    <property type="protein sequence ID" value="QEL19655.1"/>
    <property type="molecule type" value="Genomic_DNA"/>
</dbReference>
<sequence>MAATATALGPAFIDPAALMRIKSLQLRARVVVEGFEKGLHRSPYHGFSVEFSEYRQYTPGDDPRYLDWRLYARSDRYYIKKFEDETNLRCHLIVDGSRSMGYASGPVTKWDYARTAAATVAYFLSRQRDAVGLATFEDRVVEYLPPRSRPGQLAHLMAVLHREPQGKATDLIRPLEEVAAATPRRGLFILFSDLLVPTGIVQTSIGNLRAAGHEVVVVRVLDPEEERFTFSTAAMFQDAETGRELFVDPRTAAREYRTRFTNHANALREACVGVGADFEQLTTDQPLERVLFDLLLARARRGKGGRR</sequence>
<dbReference type="InterPro" id="IPR002881">
    <property type="entry name" value="DUF58"/>
</dbReference>
<dbReference type="InterPro" id="IPR002035">
    <property type="entry name" value="VWF_A"/>
</dbReference>
<dbReference type="SUPFAM" id="SSF53300">
    <property type="entry name" value="vWA-like"/>
    <property type="match status" value="1"/>
</dbReference>
<evidence type="ECO:0000313" key="2">
    <source>
        <dbReference type="EMBL" id="QEL19655.1"/>
    </source>
</evidence>
<dbReference type="KEGG" id="lrs:PX52LOC_06732"/>